<keyword evidence="9 12" id="KW-0862">Zinc</keyword>
<comment type="cofactor">
    <cofactor evidence="1 12">
        <name>Zn(2+)</name>
        <dbReference type="ChEBI" id="CHEBI:29105"/>
    </cofactor>
</comment>
<evidence type="ECO:0000256" key="10">
    <source>
        <dbReference type="ARBA" id="ARBA00023098"/>
    </source>
</evidence>
<keyword evidence="8 12" id="KW-0378">Hydrolase</keyword>
<dbReference type="NCBIfam" id="TIGR00325">
    <property type="entry name" value="lpxC"/>
    <property type="match status" value="1"/>
</dbReference>
<feature type="binding site" evidence="12">
    <location>
        <position position="235"/>
    </location>
    <ligand>
        <name>Zn(2+)</name>
        <dbReference type="ChEBI" id="CHEBI:29105"/>
    </ligand>
</feature>
<keyword evidence="14" id="KW-1185">Reference proteome</keyword>
<dbReference type="EMBL" id="MDGM01000012">
    <property type="protein sequence ID" value="PIB24222.1"/>
    <property type="molecule type" value="Genomic_DNA"/>
</dbReference>
<dbReference type="InterPro" id="IPR020568">
    <property type="entry name" value="Ribosomal_Su5_D2-typ_SF"/>
</dbReference>
<comment type="pathway">
    <text evidence="3 12">Glycolipid biosynthesis; lipid IV(A) biosynthesis; lipid IV(A) from (3R)-3-hydroxytetradecanoyl-[acyl-carrier-protein] and UDP-N-acetyl-alpha-D-glucosamine: step 2/6.</text>
</comment>
<reference evidence="13 14" key="1">
    <citation type="submission" date="2016-08" db="EMBL/GenBank/DDBJ databases">
        <title>Draft genome of Amylibacter sp. strain 4G11.</title>
        <authorList>
            <person name="Wong S.-K."/>
            <person name="Hamasaki K."/>
            <person name="Yoshizawa S."/>
        </authorList>
    </citation>
    <scope>NUCLEOTIDE SEQUENCE [LARGE SCALE GENOMIC DNA]</scope>
    <source>
        <strain evidence="13 14">4G11</strain>
    </source>
</reference>
<evidence type="ECO:0000256" key="1">
    <source>
        <dbReference type="ARBA" id="ARBA00001947"/>
    </source>
</evidence>
<evidence type="ECO:0000256" key="2">
    <source>
        <dbReference type="ARBA" id="ARBA00002923"/>
    </source>
</evidence>
<organism evidence="13 14">
    <name type="scientific">Paramylibacter kogurei</name>
    <dbReference type="NCBI Taxonomy" id="1889778"/>
    <lineage>
        <taxon>Bacteria</taxon>
        <taxon>Pseudomonadati</taxon>
        <taxon>Pseudomonadota</taxon>
        <taxon>Alphaproteobacteria</taxon>
        <taxon>Rhodobacterales</taxon>
        <taxon>Paracoccaceae</taxon>
        <taxon>Paramylibacter</taxon>
    </lineage>
</organism>
<evidence type="ECO:0000256" key="9">
    <source>
        <dbReference type="ARBA" id="ARBA00022833"/>
    </source>
</evidence>
<dbReference type="PANTHER" id="PTHR33694">
    <property type="entry name" value="UDP-3-O-ACYL-N-ACETYLGLUCOSAMINE DEACETYLASE 1, MITOCHONDRIAL-RELATED"/>
    <property type="match status" value="1"/>
</dbReference>
<feature type="active site" description="Proton donor" evidence="12">
    <location>
        <position position="262"/>
    </location>
</feature>
<evidence type="ECO:0000256" key="8">
    <source>
        <dbReference type="ARBA" id="ARBA00022801"/>
    </source>
</evidence>
<feature type="binding site" evidence="12">
    <location>
        <position position="239"/>
    </location>
    <ligand>
        <name>Zn(2+)</name>
        <dbReference type="ChEBI" id="CHEBI:29105"/>
    </ligand>
</feature>
<keyword evidence="6 12" id="KW-0441">Lipid A biosynthesis</keyword>
<dbReference type="InterPro" id="IPR015870">
    <property type="entry name" value="UDP-acyl_N-AcGlcN_deAcase_N"/>
</dbReference>
<dbReference type="Proteomes" id="UP000231516">
    <property type="component" value="Unassembled WGS sequence"/>
</dbReference>
<dbReference type="InterPro" id="IPR004463">
    <property type="entry name" value="UDP-acyl_GlcNac_deAcase"/>
</dbReference>
<dbReference type="Pfam" id="PF03331">
    <property type="entry name" value="LpxC"/>
    <property type="match status" value="1"/>
</dbReference>
<comment type="caution">
    <text evidence="13">The sequence shown here is derived from an EMBL/GenBank/DDBJ whole genome shotgun (WGS) entry which is preliminary data.</text>
</comment>
<dbReference type="RefSeq" id="WP_099592502.1">
    <property type="nucleotide sequence ID" value="NZ_MDGM01000012.1"/>
</dbReference>
<gene>
    <name evidence="12" type="primary">lpxC</name>
    <name evidence="13" type="ORF">BFP76_03070</name>
</gene>
<sequence length="305" mass="33161">MQKTLKSPVTLRGTGLHSGKPANLRLVPAGVGHGIVFHRVDITDRDQVIPANYLAVNDTQLCTRVSNDDGVEVSTIEHLMAALAGTGVNNAVIEIDGPEVPIMDGSAISFVREILNTGLIEQNAPVRAIRVLRDVTVTFDDVVVTLSPADNLEIDFSIDFSDRAIGEQHKKLNMANGTFVRELSDCRTFVRRNDVEMLQANGLALGGSLDNAIVVDQDKVLNPEGFRRADECVRHKMLDALGDLYLAGAPILGRYVGNRAGHRATNELLRALFATDGAWEWVTCSPEQDHDLPGTDIKSSDFPTL</sequence>
<protein>
    <recommendedName>
        <fullName evidence="4 12">UDP-3-O-acyl-N-acetylglucosamine deacetylase</fullName>
        <shortName evidence="12">UDP-3-O-acyl-GlcNAc deacetylase</shortName>
        <ecNumber evidence="4 12">3.5.1.108</ecNumber>
    </recommendedName>
    <alternativeName>
        <fullName evidence="12">UDP-3-O-[R-3-hydroxymyristoyl]-N-acetylglucosamine deacetylase</fullName>
    </alternativeName>
</protein>
<feature type="binding site" evidence="12">
    <location>
        <position position="78"/>
    </location>
    <ligand>
        <name>Zn(2+)</name>
        <dbReference type="ChEBI" id="CHEBI:29105"/>
    </ligand>
</feature>
<dbReference type="UniPathway" id="UPA00359">
    <property type="reaction ID" value="UER00478"/>
</dbReference>
<dbReference type="GO" id="GO:0016020">
    <property type="term" value="C:membrane"/>
    <property type="evidence" value="ECO:0007669"/>
    <property type="project" value="GOC"/>
</dbReference>
<comment type="function">
    <text evidence="2 12">Catalyzes the hydrolysis of UDP-3-O-myristoyl-N-acetylglucosamine to form UDP-3-O-myristoylglucosamine and acetate, the committed step in lipid A biosynthesis.</text>
</comment>
<evidence type="ECO:0000256" key="5">
    <source>
        <dbReference type="ARBA" id="ARBA00022516"/>
    </source>
</evidence>
<evidence type="ECO:0000256" key="11">
    <source>
        <dbReference type="ARBA" id="ARBA00024535"/>
    </source>
</evidence>
<keyword evidence="10 12" id="KW-0443">Lipid metabolism</keyword>
<dbReference type="OrthoDB" id="9802746at2"/>
<dbReference type="Gene3D" id="3.30.1700.10">
    <property type="entry name" value="lpxc deacetylase, domain 2"/>
    <property type="match status" value="1"/>
</dbReference>
<proteinExistence type="inferred from homology"/>
<evidence type="ECO:0000313" key="14">
    <source>
        <dbReference type="Proteomes" id="UP000231516"/>
    </source>
</evidence>
<dbReference type="PANTHER" id="PTHR33694:SF1">
    <property type="entry name" value="UDP-3-O-ACYL-N-ACETYLGLUCOSAMINE DEACETYLASE 1, MITOCHONDRIAL-RELATED"/>
    <property type="match status" value="1"/>
</dbReference>
<dbReference type="EC" id="3.5.1.108" evidence="4 12"/>
<comment type="similarity">
    <text evidence="12">Belongs to the LpxC family.</text>
</comment>
<dbReference type="SUPFAM" id="SSF54211">
    <property type="entry name" value="Ribosomal protein S5 domain 2-like"/>
    <property type="match status" value="2"/>
</dbReference>
<dbReference type="GO" id="GO:0009245">
    <property type="term" value="P:lipid A biosynthetic process"/>
    <property type="evidence" value="ECO:0007669"/>
    <property type="project" value="UniProtKB-UniRule"/>
</dbReference>
<name>A0A2G5K5A7_9RHOB</name>
<dbReference type="GO" id="GO:0103117">
    <property type="term" value="F:UDP-3-O-acyl-N-acetylglucosamine deacetylase activity"/>
    <property type="evidence" value="ECO:0007669"/>
    <property type="project" value="UniProtKB-UniRule"/>
</dbReference>
<dbReference type="AlphaFoldDB" id="A0A2G5K5A7"/>
<dbReference type="Gene3D" id="3.30.230.20">
    <property type="entry name" value="lpxc deacetylase, domain 1"/>
    <property type="match status" value="1"/>
</dbReference>
<dbReference type="GO" id="GO:0046872">
    <property type="term" value="F:metal ion binding"/>
    <property type="evidence" value="ECO:0007669"/>
    <property type="project" value="UniProtKB-KW"/>
</dbReference>
<keyword evidence="7 12" id="KW-0479">Metal-binding</keyword>
<evidence type="ECO:0000256" key="12">
    <source>
        <dbReference type="HAMAP-Rule" id="MF_00388"/>
    </source>
</evidence>
<evidence type="ECO:0000256" key="7">
    <source>
        <dbReference type="ARBA" id="ARBA00022723"/>
    </source>
</evidence>
<dbReference type="HAMAP" id="MF_00388">
    <property type="entry name" value="LpxC"/>
    <property type="match status" value="1"/>
</dbReference>
<comment type="catalytic activity">
    <reaction evidence="11 12">
        <text>a UDP-3-O-[(3R)-3-hydroxyacyl]-N-acetyl-alpha-D-glucosamine + H2O = a UDP-3-O-[(3R)-3-hydroxyacyl]-alpha-D-glucosamine + acetate</text>
        <dbReference type="Rhea" id="RHEA:67816"/>
        <dbReference type="ChEBI" id="CHEBI:15377"/>
        <dbReference type="ChEBI" id="CHEBI:30089"/>
        <dbReference type="ChEBI" id="CHEBI:137740"/>
        <dbReference type="ChEBI" id="CHEBI:173225"/>
        <dbReference type="EC" id="3.5.1.108"/>
    </reaction>
</comment>
<accession>A0A2G5K5A7</accession>
<evidence type="ECO:0000256" key="3">
    <source>
        <dbReference type="ARBA" id="ARBA00005002"/>
    </source>
</evidence>
<keyword evidence="5 12" id="KW-0444">Lipid biosynthesis</keyword>
<evidence type="ECO:0000256" key="6">
    <source>
        <dbReference type="ARBA" id="ARBA00022556"/>
    </source>
</evidence>
<dbReference type="InterPro" id="IPR011334">
    <property type="entry name" value="UDP-acyl_GlcNac_deAcase_C"/>
</dbReference>
<evidence type="ECO:0000256" key="4">
    <source>
        <dbReference type="ARBA" id="ARBA00012745"/>
    </source>
</evidence>
<evidence type="ECO:0000313" key="13">
    <source>
        <dbReference type="EMBL" id="PIB24222.1"/>
    </source>
</evidence>